<dbReference type="WBParaSite" id="GPUH_0000568701-mRNA-1">
    <property type="protein sequence ID" value="GPUH_0000568701-mRNA-1"/>
    <property type="gene ID" value="GPUH_0000568701"/>
</dbReference>
<feature type="signal peptide" evidence="1">
    <location>
        <begin position="1"/>
        <end position="17"/>
    </location>
</feature>
<feature type="chain" id="PRO_5008874600" evidence="1">
    <location>
        <begin position="18"/>
        <end position="58"/>
    </location>
</feature>
<proteinExistence type="predicted"/>
<sequence>LLWSVSLLLISFQKLFEFIIFRRLMKMFELQRCNAHFCANDVSKAFSTQNDTDDEVNL</sequence>
<reference evidence="2 3" key="1">
    <citation type="submission" date="2016-06" db="UniProtKB">
        <authorList>
            <consortium name="WormBaseParasite"/>
        </authorList>
    </citation>
    <scope>IDENTIFICATION</scope>
</reference>
<evidence type="ECO:0000313" key="2">
    <source>
        <dbReference type="WBParaSite" id="GPUH_0000568701-mRNA-1"/>
    </source>
</evidence>
<keyword evidence="1" id="KW-0732">Signal</keyword>
<organism evidence="2">
    <name type="scientific">Gongylonema pulchrum</name>
    <dbReference type="NCBI Taxonomy" id="637853"/>
    <lineage>
        <taxon>Eukaryota</taxon>
        <taxon>Metazoa</taxon>
        <taxon>Ecdysozoa</taxon>
        <taxon>Nematoda</taxon>
        <taxon>Chromadorea</taxon>
        <taxon>Rhabditida</taxon>
        <taxon>Spirurina</taxon>
        <taxon>Spiruromorpha</taxon>
        <taxon>Spiruroidea</taxon>
        <taxon>Gongylonematidae</taxon>
        <taxon>Gongylonema</taxon>
    </lineage>
</organism>
<name>A0A183DAD8_9BILA</name>
<protein>
    <submittedName>
        <fullName evidence="2 3">Cystic fibrosis transmembrane conductance regulator</fullName>
    </submittedName>
</protein>
<evidence type="ECO:0000256" key="1">
    <source>
        <dbReference type="SAM" id="SignalP"/>
    </source>
</evidence>
<evidence type="ECO:0000313" key="3">
    <source>
        <dbReference type="WBParaSite" id="GPUH_0002593501-mRNA-1"/>
    </source>
</evidence>
<dbReference type="WBParaSite" id="GPUH_0002593501-mRNA-1">
    <property type="protein sequence ID" value="GPUH_0002593501-mRNA-1"/>
    <property type="gene ID" value="GPUH_0002593501"/>
</dbReference>
<accession>A0A183DAD8</accession>
<dbReference type="AlphaFoldDB" id="A0A183DAD8"/>